<proteinExistence type="predicted"/>
<evidence type="ECO:0000256" key="1">
    <source>
        <dbReference type="SAM" id="MobiDB-lite"/>
    </source>
</evidence>
<dbReference type="EMBL" id="JAVRRD010000030">
    <property type="protein sequence ID" value="KAK5046498.1"/>
    <property type="molecule type" value="Genomic_DNA"/>
</dbReference>
<sequence length="470" mass="52387">MSFSPQKEPETAAVAVNLTPYGYYQSVIRPVSSRMNPDKTRQHGWTTINDPSNINSSLNTPPPASPHDVAEPQSQQASKFRSHILASTERLKWPPGYRKRKKSPSQSPKRPRKKTRVSTTKSEISGRVVKFPDLGKTFSKPDSMPLAHSEHKMVSPDQILLPRSSSAQNAISKKRSLTTTAPHEVSKSPSVTANGTDMRQTNEHFDHHTTTLKEMDENSNDLFMYSSDDLEEFLEAEQLLTGTTAQTLTVTPRSDNPSSPLKSNLDLQSEGQANGLPMTPFMRTNFQPQPPATRMAKASTITGLSTLRRTLTCFRIAEAIRLLKCADPSQTLTFELFGVSRPPMHDKTSETTNPAIEVADLFFPHLPPSLRLDVDPTQVQRLYKGPPTSTSRPTDNALPYKSRESSTNMVRTNIRAWPKTLNADTALPEYIGTTLRDKFEIRVICAQATTWEEVRETRSVVEATQAMTPT</sequence>
<accession>A0AAV9N1G7</accession>
<feature type="region of interest" description="Disordered" evidence="1">
    <location>
        <begin position="28"/>
        <end position="122"/>
    </location>
</feature>
<feature type="compositionally biased region" description="Polar residues" evidence="1">
    <location>
        <begin position="252"/>
        <end position="264"/>
    </location>
</feature>
<feature type="region of interest" description="Disordered" evidence="1">
    <location>
        <begin position="244"/>
        <end position="264"/>
    </location>
</feature>
<name>A0AAV9N1G7_9EURO</name>
<feature type="compositionally biased region" description="Polar residues" evidence="1">
    <location>
        <begin position="43"/>
        <end position="59"/>
    </location>
</feature>
<feature type="compositionally biased region" description="Basic residues" evidence="1">
    <location>
        <begin position="97"/>
        <end position="116"/>
    </location>
</feature>
<dbReference type="AlphaFoldDB" id="A0AAV9N1G7"/>
<dbReference type="RefSeq" id="XP_064702089.1">
    <property type="nucleotide sequence ID" value="XM_064851848.1"/>
</dbReference>
<gene>
    <name evidence="2" type="ORF">LTR84_008301</name>
</gene>
<feature type="region of interest" description="Disordered" evidence="1">
    <location>
        <begin position="383"/>
        <end position="405"/>
    </location>
</feature>
<feature type="compositionally biased region" description="Polar residues" evidence="1">
    <location>
        <begin position="166"/>
        <end position="199"/>
    </location>
</feature>
<dbReference type="GeneID" id="89976465"/>
<evidence type="ECO:0000313" key="2">
    <source>
        <dbReference type="EMBL" id="KAK5046498.1"/>
    </source>
</evidence>
<feature type="region of interest" description="Disordered" evidence="1">
    <location>
        <begin position="166"/>
        <end position="201"/>
    </location>
</feature>
<reference evidence="2 3" key="1">
    <citation type="submission" date="2023-08" db="EMBL/GenBank/DDBJ databases">
        <title>Black Yeasts Isolated from many extreme environments.</title>
        <authorList>
            <person name="Coleine C."/>
            <person name="Stajich J.E."/>
            <person name="Selbmann L."/>
        </authorList>
    </citation>
    <scope>NUCLEOTIDE SEQUENCE [LARGE SCALE GENOMIC DNA]</scope>
    <source>
        <strain evidence="2 3">CCFEE 5792</strain>
    </source>
</reference>
<protein>
    <submittedName>
        <fullName evidence="2">Uncharacterized protein</fullName>
    </submittedName>
</protein>
<evidence type="ECO:0000313" key="3">
    <source>
        <dbReference type="Proteomes" id="UP001358417"/>
    </source>
</evidence>
<keyword evidence="3" id="KW-1185">Reference proteome</keyword>
<dbReference type="Proteomes" id="UP001358417">
    <property type="component" value="Unassembled WGS sequence"/>
</dbReference>
<organism evidence="2 3">
    <name type="scientific">Exophiala bonariae</name>
    <dbReference type="NCBI Taxonomy" id="1690606"/>
    <lineage>
        <taxon>Eukaryota</taxon>
        <taxon>Fungi</taxon>
        <taxon>Dikarya</taxon>
        <taxon>Ascomycota</taxon>
        <taxon>Pezizomycotina</taxon>
        <taxon>Eurotiomycetes</taxon>
        <taxon>Chaetothyriomycetidae</taxon>
        <taxon>Chaetothyriales</taxon>
        <taxon>Herpotrichiellaceae</taxon>
        <taxon>Exophiala</taxon>
    </lineage>
</organism>
<comment type="caution">
    <text evidence="2">The sequence shown here is derived from an EMBL/GenBank/DDBJ whole genome shotgun (WGS) entry which is preliminary data.</text>
</comment>